<sequence length="191" mass="20170">MENGLLNALKRLLGCFPCIPSSGAQPDVPDHRSTPSLSAPGQENSKIILDAESDEEEDDGEAWGSWETQGKGEAREGTAMQSGAGKSPKDELSATSISREQAEEELKATMASFNLNKTNTTPRSTDSSPKKTKASSGDGPVNEEDLFNALGMQPTKFATKRVDPGKGEGGAPSGSKFYLGDEDGETEGWGE</sequence>
<feature type="compositionally biased region" description="Polar residues" evidence="1">
    <location>
        <begin position="34"/>
        <end position="45"/>
    </location>
</feature>
<dbReference type="AlphaFoldDB" id="A0A7S3G9R6"/>
<reference evidence="2" key="1">
    <citation type="submission" date="2021-01" db="EMBL/GenBank/DDBJ databases">
        <authorList>
            <person name="Corre E."/>
            <person name="Pelletier E."/>
            <person name="Niang G."/>
            <person name="Scheremetjew M."/>
            <person name="Finn R."/>
            <person name="Kale V."/>
            <person name="Holt S."/>
            <person name="Cochrane G."/>
            <person name="Meng A."/>
            <person name="Brown T."/>
            <person name="Cohen L."/>
        </authorList>
    </citation>
    <scope>NUCLEOTIDE SEQUENCE</scope>
    <source>
        <strain evidence="2">NIES-2562</strain>
    </source>
</reference>
<gene>
    <name evidence="2" type="ORF">PBIL07802_LOCUS23115</name>
</gene>
<accession>A0A7S3G9R6</accession>
<feature type="region of interest" description="Disordered" evidence="1">
    <location>
        <begin position="159"/>
        <end position="191"/>
    </location>
</feature>
<feature type="compositionally biased region" description="Polar residues" evidence="1">
    <location>
        <begin position="111"/>
        <end position="127"/>
    </location>
</feature>
<evidence type="ECO:0000313" key="2">
    <source>
        <dbReference type="EMBL" id="CAE0260826.1"/>
    </source>
</evidence>
<organism evidence="2">
    <name type="scientific">Palpitomonas bilix</name>
    <dbReference type="NCBI Taxonomy" id="652834"/>
    <lineage>
        <taxon>Eukaryota</taxon>
        <taxon>Eukaryota incertae sedis</taxon>
    </lineage>
</organism>
<feature type="region of interest" description="Disordered" evidence="1">
    <location>
        <begin position="20"/>
        <end position="145"/>
    </location>
</feature>
<evidence type="ECO:0000256" key="1">
    <source>
        <dbReference type="SAM" id="MobiDB-lite"/>
    </source>
</evidence>
<feature type="compositionally biased region" description="Acidic residues" evidence="1">
    <location>
        <begin position="51"/>
        <end position="61"/>
    </location>
</feature>
<dbReference type="EMBL" id="HBIB01035675">
    <property type="protein sequence ID" value="CAE0260826.1"/>
    <property type="molecule type" value="Transcribed_RNA"/>
</dbReference>
<feature type="compositionally biased region" description="Acidic residues" evidence="1">
    <location>
        <begin position="180"/>
        <end position="191"/>
    </location>
</feature>
<proteinExistence type="predicted"/>
<protein>
    <submittedName>
        <fullName evidence="2">Uncharacterized protein</fullName>
    </submittedName>
</protein>
<name>A0A7S3G9R6_9EUKA</name>